<evidence type="ECO:0000256" key="1">
    <source>
        <dbReference type="SAM" id="MobiDB-lite"/>
    </source>
</evidence>
<dbReference type="AlphaFoldDB" id="A0A670YUU4"/>
<proteinExistence type="predicted"/>
<evidence type="ECO:0000313" key="2">
    <source>
        <dbReference type="Ensembl" id="ENSPTXP00000013318.1"/>
    </source>
</evidence>
<accession>A0A670YUU4</accession>
<name>A0A670YUU4_PSETE</name>
<dbReference type="Proteomes" id="UP000472273">
    <property type="component" value="Unplaced"/>
</dbReference>
<keyword evidence="3" id="KW-1185">Reference proteome</keyword>
<dbReference type="Ensembl" id="ENSPTXT00000013734.1">
    <property type="protein sequence ID" value="ENSPTXP00000013318.1"/>
    <property type="gene ID" value="ENSPTXG00000009299.1"/>
</dbReference>
<reference evidence="2" key="1">
    <citation type="submission" date="2025-08" db="UniProtKB">
        <authorList>
            <consortium name="Ensembl"/>
        </authorList>
    </citation>
    <scope>IDENTIFICATION</scope>
</reference>
<feature type="region of interest" description="Disordered" evidence="1">
    <location>
        <begin position="68"/>
        <end position="89"/>
    </location>
</feature>
<dbReference type="GeneTree" id="ENSGT00940000167401"/>
<dbReference type="InterPro" id="IPR036918">
    <property type="entry name" value="Pyrv_Knase_C_sf"/>
</dbReference>
<evidence type="ECO:0000313" key="3">
    <source>
        <dbReference type="Proteomes" id="UP000472273"/>
    </source>
</evidence>
<sequence length="89" mass="9590">MAALAHDLGTAFFQRQQLPASMADTFLEHLCLLDIDSEPITARSTSIVCTIGEGVTLGQEDGLWERRGWGGENGWGRTRASAPLPHGPV</sequence>
<evidence type="ECO:0008006" key="4">
    <source>
        <dbReference type="Google" id="ProtNLM"/>
    </source>
</evidence>
<protein>
    <recommendedName>
        <fullName evidence="4">HD domain-containing protein</fullName>
    </recommendedName>
</protein>
<reference evidence="2" key="2">
    <citation type="submission" date="2025-09" db="UniProtKB">
        <authorList>
            <consortium name="Ensembl"/>
        </authorList>
    </citation>
    <scope>IDENTIFICATION</scope>
</reference>
<organism evidence="2 3">
    <name type="scientific">Pseudonaja textilis</name>
    <name type="common">Eastern brown snake</name>
    <dbReference type="NCBI Taxonomy" id="8673"/>
    <lineage>
        <taxon>Eukaryota</taxon>
        <taxon>Metazoa</taxon>
        <taxon>Chordata</taxon>
        <taxon>Craniata</taxon>
        <taxon>Vertebrata</taxon>
        <taxon>Euteleostomi</taxon>
        <taxon>Lepidosauria</taxon>
        <taxon>Squamata</taxon>
        <taxon>Bifurcata</taxon>
        <taxon>Unidentata</taxon>
        <taxon>Episquamata</taxon>
        <taxon>Toxicofera</taxon>
        <taxon>Serpentes</taxon>
        <taxon>Colubroidea</taxon>
        <taxon>Elapidae</taxon>
        <taxon>Hydrophiinae</taxon>
        <taxon>Pseudonaja</taxon>
    </lineage>
</organism>
<dbReference type="Gene3D" id="3.40.1380.20">
    <property type="entry name" value="Pyruvate kinase, C-terminal domain"/>
    <property type="match status" value="1"/>
</dbReference>